<dbReference type="EMBL" id="JAAMOZ010000001">
    <property type="protein sequence ID" value="NIH57316.1"/>
    <property type="molecule type" value="Genomic_DNA"/>
</dbReference>
<dbReference type="Pfam" id="PF19586">
    <property type="entry name" value="DUF6093"/>
    <property type="match status" value="1"/>
</dbReference>
<comment type="caution">
    <text evidence="1">The sequence shown here is derived from an EMBL/GenBank/DDBJ whole genome shotgun (WGS) entry which is preliminary data.</text>
</comment>
<keyword evidence="2" id="KW-1185">Reference proteome</keyword>
<protein>
    <submittedName>
        <fullName evidence="1">Uncharacterized protein</fullName>
    </submittedName>
</protein>
<proteinExistence type="predicted"/>
<evidence type="ECO:0000313" key="1">
    <source>
        <dbReference type="EMBL" id="NIH57316.1"/>
    </source>
</evidence>
<evidence type="ECO:0000313" key="2">
    <source>
        <dbReference type="Proteomes" id="UP000749311"/>
    </source>
</evidence>
<accession>A0ABX0SH86</accession>
<dbReference type="InterPro" id="IPR046075">
    <property type="entry name" value="DUF6093"/>
</dbReference>
<gene>
    <name evidence="1" type="ORF">FB473_001961</name>
</gene>
<dbReference type="RefSeq" id="WP_167166907.1">
    <property type="nucleotide sequence ID" value="NZ_BAAAOO010000014.1"/>
</dbReference>
<organism evidence="1 2">
    <name type="scientific">Brooklawnia cerclae</name>
    <dbReference type="NCBI Taxonomy" id="349934"/>
    <lineage>
        <taxon>Bacteria</taxon>
        <taxon>Bacillati</taxon>
        <taxon>Actinomycetota</taxon>
        <taxon>Actinomycetes</taxon>
        <taxon>Propionibacteriales</taxon>
        <taxon>Propionibacteriaceae</taxon>
        <taxon>Brooklawnia</taxon>
    </lineage>
</organism>
<dbReference type="Proteomes" id="UP000749311">
    <property type="component" value="Unassembled WGS sequence"/>
</dbReference>
<name>A0ABX0SH86_9ACTN</name>
<sequence length="139" mass="15034">MAMAMVSVPVLPPGWVEHHRAVVEGFFEGNEILVERKTGQVSVDEATGAQTPEWAEVYQGPGLIELSTASVQDADSAGVAVVVSRYVGRMPIDVITAVGDRVTSVKSHDLKMVGQRFAVRTDETQDLAVDRQVTLERVS</sequence>
<reference evidence="1 2" key="1">
    <citation type="submission" date="2020-02" db="EMBL/GenBank/DDBJ databases">
        <title>Sequencing the genomes of 1000 actinobacteria strains.</title>
        <authorList>
            <person name="Klenk H.-P."/>
        </authorList>
    </citation>
    <scope>NUCLEOTIDE SEQUENCE [LARGE SCALE GENOMIC DNA]</scope>
    <source>
        <strain evidence="1 2">DSM 19609</strain>
    </source>
</reference>